<keyword evidence="6" id="KW-1185">Reference proteome</keyword>
<dbReference type="EMBL" id="JBHRYJ010000002">
    <property type="protein sequence ID" value="MFC3676003.1"/>
    <property type="molecule type" value="Genomic_DNA"/>
</dbReference>
<evidence type="ECO:0000313" key="5">
    <source>
        <dbReference type="EMBL" id="MFC3676003.1"/>
    </source>
</evidence>
<protein>
    <submittedName>
        <fullName evidence="5">Class I SAM-dependent methyltransferase</fullName>
        <ecNumber evidence="5">2.1.1.222</ecNumber>
        <ecNumber evidence="5">2.1.1.64</ecNumber>
    </submittedName>
</protein>
<dbReference type="GO" id="GO:0061542">
    <property type="term" value="F:3-demethylubiquinol 3-O-methyltransferase activity"/>
    <property type="evidence" value="ECO:0007669"/>
    <property type="project" value="UniProtKB-EC"/>
</dbReference>
<gene>
    <name evidence="5" type="ORF">ACFOOQ_10650</name>
</gene>
<dbReference type="RefSeq" id="WP_379725798.1">
    <property type="nucleotide sequence ID" value="NZ_JBHRYJ010000002.1"/>
</dbReference>
<organism evidence="5 6">
    <name type="scientific">Ferrovibrio xuzhouensis</name>
    <dbReference type="NCBI Taxonomy" id="1576914"/>
    <lineage>
        <taxon>Bacteria</taxon>
        <taxon>Pseudomonadati</taxon>
        <taxon>Pseudomonadota</taxon>
        <taxon>Alphaproteobacteria</taxon>
        <taxon>Rhodospirillales</taxon>
        <taxon>Rhodospirillaceae</taxon>
        <taxon>Ferrovibrio</taxon>
    </lineage>
</organism>
<dbReference type="PANTHER" id="PTHR43464:SF19">
    <property type="entry name" value="UBIQUINONE BIOSYNTHESIS O-METHYLTRANSFERASE, MITOCHONDRIAL"/>
    <property type="match status" value="1"/>
</dbReference>
<comment type="caution">
    <text evidence="5">The sequence shown here is derived from an EMBL/GenBank/DDBJ whole genome shotgun (WGS) entry which is preliminary data.</text>
</comment>
<evidence type="ECO:0000259" key="4">
    <source>
        <dbReference type="Pfam" id="PF08241"/>
    </source>
</evidence>
<evidence type="ECO:0000256" key="2">
    <source>
        <dbReference type="ARBA" id="ARBA00022679"/>
    </source>
</evidence>
<proteinExistence type="predicted"/>
<dbReference type="GO" id="GO:0032259">
    <property type="term" value="P:methylation"/>
    <property type="evidence" value="ECO:0007669"/>
    <property type="project" value="UniProtKB-KW"/>
</dbReference>
<dbReference type="Proteomes" id="UP001595711">
    <property type="component" value="Unassembled WGS sequence"/>
</dbReference>
<dbReference type="InterPro" id="IPR013216">
    <property type="entry name" value="Methyltransf_11"/>
</dbReference>
<keyword evidence="3" id="KW-0949">S-adenosyl-L-methionine</keyword>
<keyword evidence="2 5" id="KW-0808">Transferase</keyword>
<reference evidence="6" key="1">
    <citation type="journal article" date="2019" name="Int. J. Syst. Evol. Microbiol.">
        <title>The Global Catalogue of Microorganisms (GCM) 10K type strain sequencing project: providing services to taxonomists for standard genome sequencing and annotation.</title>
        <authorList>
            <consortium name="The Broad Institute Genomics Platform"/>
            <consortium name="The Broad Institute Genome Sequencing Center for Infectious Disease"/>
            <person name="Wu L."/>
            <person name="Ma J."/>
        </authorList>
    </citation>
    <scope>NUCLEOTIDE SEQUENCE [LARGE SCALE GENOMIC DNA]</scope>
    <source>
        <strain evidence="6">KCTC 42182</strain>
    </source>
</reference>
<dbReference type="EC" id="2.1.1.64" evidence="5"/>
<dbReference type="CDD" id="cd02440">
    <property type="entry name" value="AdoMet_MTases"/>
    <property type="match status" value="1"/>
</dbReference>
<dbReference type="PANTHER" id="PTHR43464">
    <property type="entry name" value="METHYLTRANSFERASE"/>
    <property type="match status" value="1"/>
</dbReference>
<dbReference type="InterPro" id="IPR029063">
    <property type="entry name" value="SAM-dependent_MTases_sf"/>
</dbReference>
<dbReference type="EC" id="2.1.1.222" evidence="5"/>
<evidence type="ECO:0000256" key="1">
    <source>
        <dbReference type="ARBA" id="ARBA00022603"/>
    </source>
</evidence>
<dbReference type="SUPFAM" id="SSF53335">
    <property type="entry name" value="S-adenosyl-L-methionine-dependent methyltransferases"/>
    <property type="match status" value="1"/>
</dbReference>
<evidence type="ECO:0000256" key="3">
    <source>
        <dbReference type="ARBA" id="ARBA00022691"/>
    </source>
</evidence>
<accession>A0ABV7VII4</accession>
<sequence length="314" mass="34660">MGVTVEHLSAAFGKPLDAVFAERLAQVFTSPVTEAGADGLTFADGSTVPVVNHVPRFVPSDAYVKSFSFQWTQYQQTQHDSLRNSGFSKSDVTHKTGLTPDQVAGKLVLDAGCGTGRIAELLAEWGAMVIGADLSLSVDVAQKSLEHFNTAAVIQADIGALPFAPGSFDFVISCGVLHHTPDTRDYTRRLVSLVKPGGELAIWVYSPRLARRQDWIPLTSRLPHVAFNDWCQWIVGPARQDPDNHLLRLLYPVFPFTARHETRDWSALTLFDGYTPTYHGVHSEEEVIDWFTDFGFVDIRRNPVATAIRGRKPG</sequence>
<dbReference type="Pfam" id="PF08241">
    <property type="entry name" value="Methyltransf_11"/>
    <property type="match status" value="1"/>
</dbReference>
<dbReference type="Gene3D" id="3.40.50.150">
    <property type="entry name" value="Vaccinia Virus protein VP39"/>
    <property type="match status" value="1"/>
</dbReference>
<name>A0ABV7VII4_9PROT</name>
<dbReference type="GO" id="GO:0102208">
    <property type="term" value="F:2-polyprenyl-6-hydroxyphenol methylase activity"/>
    <property type="evidence" value="ECO:0007669"/>
    <property type="project" value="UniProtKB-EC"/>
</dbReference>
<keyword evidence="1 5" id="KW-0489">Methyltransferase</keyword>
<feature type="domain" description="Methyltransferase type 11" evidence="4">
    <location>
        <begin position="109"/>
        <end position="202"/>
    </location>
</feature>
<evidence type="ECO:0000313" key="6">
    <source>
        <dbReference type="Proteomes" id="UP001595711"/>
    </source>
</evidence>